<comment type="caution">
    <text evidence="7">The sequence shown here is derived from an EMBL/GenBank/DDBJ whole genome shotgun (WGS) entry which is preliminary data.</text>
</comment>
<reference evidence="7" key="1">
    <citation type="submission" date="2019-08" db="EMBL/GenBank/DDBJ databases">
        <authorList>
            <person name="Kucharzyk K."/>
            <person name="Murdoch R.W."/>
            <person name="Higgins S."/>
            <person name="Loffler F."/>
        </authorList>
    </citation>
    <scope>NUCLEOTIDE SEQUENCE</scope>
</reference>
<dbReference type="SUPFAM" id="SSF81891">
    <property type="entry name" value="Poly A polymerase C-terminal region-like"/>
    <property type="match status" value="1"/>
</dbReference>
<dbReference type="Pfam" id="PF13735">
    <property type="entry name" value="tRNA_NucTran2_2"/>
    <property type="match status" value="1"/>
</dbReference>
<keyword evidence="4" id="KW-0460">Magnesium</keyword>
<keyword evidence="2" id="KW-0808">Transferase</keyword>
<keyword evidence="1" id="KW-0819">tRNA processing</keyword>
<evidence type="ECO:0000259" key="6">
    <source>
        <dbReference type="Pfam" id="PF13735"/>
    </source>
</evidence>
<accession>A0A645JET6</accession>
<dbReference type="InterPro" id="IPR032810">
    <property type="entry name" value="CCA-adding_enz_C"/>
</dbReference>
<keyword evidence="2" id="KW-0548">Nucleotidyltransferase</keyword>
<dbReference type="AlphaFoldDB" id="A0A645JET6"/>
<protein>
    <recommendedName>
        <fullName evidence="6">CCA-adding enzyme C-terminal domain-containing protein</fullName>
    </recommendedName>
</protein>
<dbReference type="GO" id="GO:0003723">
    <property type="term" value="F:RNA binding"/>
    <property type="evidence" value="ECO:0007669"/>
    <property type="project" value="UniProtKB-KW"/>
</dbReference>
<name>A0A645JET6_9ZZZZ</name>
<evidence type="ECO:0000256" key="1">
    <source>
        <dbReference type="ARBA" id="ARBA00022694"/>
    </source>
</evidence>
<dbReference type="GO" id="GO:0016779">
    <property type="term" value="F:nucleotidyltransferase activity"/>
    <property type="evidence" value="ECO:0007669"/>
    <property type="project" value="UniProtKB-KW"/>
</dbReference>
<evidence type="ECO:0000256" key="5">
    <source>
        <dbReference type="ARBA" id="ARBA00022884"/>
    </source>
</evidence>
<keyword evidence="5" id="KW-0694">RNA-binding</keyword>
<evidence type="ECO:0000256" key="2">
    <source>
        <dbReference type="ARBA" id="ARBA00022695"/>
    </source>
</evidence>
<feature type="domain" description="CCA-adding enzyme C-terminal" evidence="6">
    <location>
        <begin position="4"/>
        <end position="97"/>
    </location>
</feature>
<keyword evidence="3" id="KW-0479">Metal-binding</keyword>
<sequence>MRKVGLENVDDMLDLREADRLGSGSKKTSWRLEEMKKRMIEQLNQPMDVTDLAINGNDLMQEFQLKPSPILGELLHFLFEKVLDEPERNSKESLFDLAASYLKNENSTETKKS</sequence>
<dbReference type="GO" id="GO:0008033">
    <property type="term" value="P:tRNA processing"/>
    <property type="evidence" value="ECO:0007669"/>
    <property type="project" value="UniProtKB-KW"/>
</dbReference>
<gene>
    <name evidence="7" type="ORF">SDC9_209965</name>
</gene>
<dbReference type="GO" id="GO:0046872">
    <property type="term" value="F:metal ion binding"/>
    <property type="evidence" value="ECO:0007669"/>
    <property type="project" value="UniProtKB-KW"/>
</dbReference>
<proteinExistence type="predicted"/>
<evidence type="ECO:0000256" key="3">
    <source>
        <dbReference type="ARBA" id="ARBA00022723"/>
    </source>
</evidence>
<dbReference type="EMBL" id="VSSQ01139914">
    <property type="protein sequence ID" value="MPN62218.1"/>
    <property type="molecule type" value="Genomic_DNA"/>
</dbReference>
<evidence type="ECO:0000313" key="7">
    <source>
        <dbReference type="EMBL" id="MPN62218.1"/>
    </source>
</evidence>
<evidence type="ECO:0000256" key="4">
    <source>
        <dbReference type="ARBA" id="ARBA00022842"/>
    </source>
</evidence>
<organism evidence="7">
    <name type="scientific">bioreactor metagenome</name>
    <dbReference type="NCBI Taxonomy" id="1076179"/>
    <lineage>
        <taxon>unclassified sequences</taxon>
        <taxon>metagenomes</taxon>
        <taxon>ecological metagenomes</taxon>
    </lineage>
</organism>
<dbReference type="Gene3D" id="1.10.246.80">
    <property type="match status" value="1"/>
</dbReference>